<evidence type="ECO:0000256" key="3">
    <source>
        <dbReference type="SAM" id="MobiDB-lite"/>
    </source>
</evidence>
<dbReference type="PROSITE" id="PS50977">
    <property type="entry name" value="HTH_TETR_2"/>
    <property type="match status" value="1"/>
</dbReference>
<feature type="compositionally biased region" description="Basic residues" evidence="3">
    <location>
        <begin position="30"/>
        <end position="44"/>
    </location>
</feature>
<evidence type="ECO:0000256" key="2">
    <source>
        <dbReference type="PROSITE-ProRule" id="PRU00335"/>
    </source>
</evidence>
<dbReference type="Proteomes" id="UP000565715">
    <property type="component" value="Unassembled WGS sequence"/>
</dbReference>
<gene>
    <name evidence="5" type="ORF">HGA13_24895</name>
</gene>
<feature type="region of interest" description="Disordered" evidence="3">
    <location>
        <begin position="1"/>
        <end position="44"/>
    </location>
</feature>
<dbReference type="SUPFAM" id="SSF46689">
    <property type="entry name" value="Homeodomain-like"/>
    <property type="match status" value="1"/>
</dbReference>
<name>A0A846XNP6_9NOCA</name>
<evidence type="ECO:0000313" key="6">
    <source>
        <dbReference type="Proteomes" id="UP000565715"/>
    </source>
</evidence>
<sequence>MGLSGEQSEKITAGSDAAEPPAARAAPGRPKSKKAQAQQRQRRRTARLSYDDWVDGALNLLSREGIGAIKIPRLCQELGVTKGSFYWHFDDIEQLMTAMADRWSATQSRTVRDLAAFAEIPVEERIEKMAAMLVDQRHWIVETGVREWSRSNPKVAAAVRNLDQRVFETVKRTMLDLGFDENQAGIRAGAMVYIGLGLIHGRDNLPTPSTEQVSSVIELLARP</sequence>
<reference evidence="5 6" key="1">
    <citation type="submission" date="2020-04" db="EMBL/GenBank/DDBJ databases">
        <title>MicrobeNet Type strains.</title>
        <authorList>
            <person name="Nicholson A.C."/>
        </authorList>
    </citation>
    <scope>NUCLEOTIDE SEQUENCE [LARGE SCALE GENOMIC DNA]</scope>
    <source>
        <strain evidence="5 6">DSM 45078</strain>
    </source>
</reference>
<organism evidence="5 6">
    <name type="scientific">Nocardia speluncae</name>
    <dbReference type="NCBI Taxonomy" id="419477"/>
    <lineage>
        <taxon>Bacteria</taxon>
        <taxon>Bacillati</taxon>
        <taxon>Actinomycetota</taxon>
        <taxon>Actinomycetes</taxon>
        <taxon>Mycobacteriales</taxon>
        <taxon>Nocardiaceae</taxon>
        <taxon>Nocardia</taxon>
    </lineage>
</organism>
<accession>A0A846XNP6</accession>
<dbReference type="InterPro" id="IPR009057">
    <property type="entry name" value="Homeodomain-like_sf"/>
</dbReference>
<evidence type="ECO:0000259" key="4">
    <source>
        <dbReference type="PROSITE" id="PS50977"/>
    </source>
</evidence>
<evidence type="ECO:0000313" key="5">
    <source>
        <dbReference type="EMBL" id="NKY36280.1"/>
    </source>
</evidence>
<dbReference type="GO" id="GO:0003700">
    <property type="term" value="F:DNA-binding transcription factor activity"/>
    <property type="evidence" value="ECO:0007669"/>
    <property type="project" value="TreeGrafter"/>
</dbReference>
<evidence type="ECO:0000256" key="1">
    <source>
        <dbReference type="ARBA" id="ARBA00023125"/>
    </source>
</evidence>
<keyword evidence="6" id="KW-1185">Reference proteome</keyword>
<comment type="caution">
    <text evidence="5">The sequence shown here is derived from an EMBL/GenBank/DDBJ whole genome shotgun (WGS) entry which is preliminary data.</text>
</comment>
<dbReference type="RefSeq" id="WP_068044830.1">
    <property type="nucleotide sequence ID" value="NZ_JAAXOO010000006.1"/>
</dbReference>
<proteinExistence type="predicted"/>
<dbReference type="EMBL" id="JAAXOO010000006">
    <property type="protein sequence ID" value="NKY36280.1"/>
    <property type="molecule type" value="Genomic_DNA"/>
</dbReference>
<dbReference type="Gene3D" id="1.10.357.10">
    <property type="entry name" value="Tetracycline Repressor, domain 2"/>
    <property type="match status" value="1"/>
</dbReference>
<dbReference type="PANTHER" id="PTHR30055">
    <property type="entry name" value="HTH-TYPE TRANSCRIPTIONAL REGULATOR RUTR"/>
    <property type="match status" value="1"/>
</dbReference>
<dbReference type="Pfam" id="PF00440">
    <property type="entry name" value="TetR_N"/>
    <property type="match status" value="1"/>
</dbReference>
<dbReference type="AlphaFoldDB" id="A0A846XNP6"/>
<feature type="compositionally biased region" description="Low complexity" evidence="3">
    <location>
        <begin position="13"/>
        <end position="29"/>
    </location>
</feature>
<feature type="domain" description="HTH tetR-type" evidence="4">
    <location>
        <begin position="47"/>
        <end position="107"/>
    </location>
</feature>
<dbReference type="PANTHER" id="PTHR30055:SF239">
    <property type="entry name" value="TRANSCRIPTIONAL REGULATORY PROTEIN"/>
    <property type="match status" value="1"/>
</dbReference>
<dbReference type="InterPro" id="IPR001647">
    <property type="entry name" value="HTH_TetR"/>
</dbReference>
<keyword evidence="1 2" id="KW-0238">DNA-binding</keyword>
<feature type="DNA-binding region" description="H-T-H motif" evidence="2">
    <location>
        <begin position="70"/>
        <end position="89"/>
    </location>
</feature>
<dbReference type="PRINTS" id="PR00455">
    <property type="entry name" value="HTHTETR"/>
</dbReference>
<protein>
    <submittedName>
        <fullName evidence="5">TetR/AcrR family transcriptional regulator</fullName>
    </submittedName>
</protein>
<dbReference type="GO" id="GO:0000976">
    <property type="term" value="F:transcription cis-regulatory region binding"/>
    <property type="evidence" value="ECO:0007669"/>
    <property type="project" value="TreeGrafter"/>
</dbReference>
<dbReference type="InterPro" id="IPR050109">
    <property type="entry name" value="HTH-type_TetR-like_transc_reg"/>
</dbReference>